<reference evidence="1" key="1">
    <citation type="submission" date="2018-10" db="EMBL/GenBank/DDBJ databases">
        <title>Hidden diversity of soil giant viruses.</title>
        <authorList>
            <person name="Schulz F."/>
            <person name="Alteio L."/>
            <person name="Goudeau D."/>
            <person name="Ryan E.M."/>
            <person name="Malmstrom R.R."/>
            <person name="Blanchard J."/>
            <person name="Woyke T."/>
        </authorList>
    </citation>
    <scope>NUCLEOTIDE SEQUENCE</scope>
    <source>
        <strain evidence="1">TEV1</strain>
    </source>
</reference>
<organism evidence="1">
    <name type="scientific">Terrestrivirus sp</name>
    <dbReference type="NCBI Taxonomy" id="2487775"/>
    <lineage>
        <taxon>Viruses</taxon>
        <taxon>Varidnaviria</taxon>
        <taxon>Bamfordvirae</taxon>
        <taxon>Nucleocytoviricota</taxon>
        <taxon>Megaviricetes</taxon>
        <taxon>Imitervirales</taxon>
        <taxon>Mimiviridae</taxon>
        <taxon>Klosneuvirinae</taxon>
    </lineage>
</organism>
<gene>
    <name evidence="1" type="ORF">Terrestrivirus8_37</name>
</gene>
<proteinExistence type="predicted"/>
<name>A0A3G4ZQE5_9VIRU</name>
<protein>
    <submittedName>
        <fullName evidence="1">Uncharacterized protein</fullName>
    </submittedName>
</protein>
<dbReference type="EMBL" id="MK071986">
    <property type="protein sequence ID" value="AYV76544.1"/>
    <property type="molecule type" value="Genomic_DNA"/>
</dbReference>
<sequence>MTSVDYKTKYIKYKEKYLRLCRDTSFTNSKQIGGDTGIDNVKEIINEKGKHFWYNSSGKLLVNSSSDAKSKTAVLDIIKKEKSTYLNKNLINVKINIWKKGDAVPAPIGLIVSIMTVNEVNNKIALNIRDSTNSYIHIYLEPDQFNLSHIKKIAKAVLDKKLEDGEDYTYKDIKKYI</sequence>
<evidence type="ECO:0000313" key="1">
    <source>
        <dbReference type="EMBL" id="AYV76544.1"/>
    </source>
</evidence>
<accession>A0A3G4ZQE5</accession>